<gene>
    <name evidence="1" type="ORF">SDC9_198498</name>
</gene>
<sequence length="123" mass="14133">MKLLSVKQAEEFFAKTKKLKTDMTLNEVIAILGPPDKMQTPSPKKLLPSGPAVTVRYLYYYLYRIGYPPSPEEIFVVLLFDYPDYPNRRRTALKTLYADDESEYLRNTADITPSEASVSDDMK</sequence>
<protein>
    <submittedName>
        <fullName evidence="1">Uncharacterized protein</fullName>
    </submittedName>
</protein>
<name>A0A645IHS9_9ZZZZ</name>
<organism evidence="1">
    <name type="scientific">bioreactor metagenome</name>
    <dbReference type="NCBI Taxonomy" id="1076179"/>
    <lineage>
        <taxon>unclassified sequences</taxon>
        <taxon>metagenomes</taxon>
        <taxon>ecological metagenomes</taxon>
    </lineage>
</organism>
<reference evidence="1" key="1">
    <citation type="submission" date="2019-08" db="EMBL/GenBank/DDBJ databases">
        <authorList>
            <person name="Kucharzyk K."/>
            <person name="Murdoch R.W."/>
            <person name="Higgins S."/>
            <person name="Loffler F."/>
        </authorList>
    </citation>
    <scope>NUCLEOTIDE SEQUENCE</scope>
</reference>
<proteinExistence type="predicted"/>
<dbReference type="EMBL" id="VSSQ01115405">
    <property type="protein sequence ID" value="MPN50858.1"/>
    <property type="molecule type" value="Genomic_DNA"/>
</dbReference>
<comment type="caution">
    <text evidence="1">The sequence shown here is derived from an EMBL/GenBank/DDBJ whole genome shotgun (WGS) entry which is preliminary data.</text>
</comment>
<dbReference type="AlphaFoldDB" id="A0A645IHS9"/>
<accession>A0A645IHS9</accession>
<evidence type="ECO:0000313" key="1">
    <source>
        <dbReference type="EMBL" id="MPN50858.1"/>
    </source>
</evidence>